<dbReference type="PANTHER" id="PTHR19303:SF73">
    <property type="entry name" value="PROTEIN PDC2"/>
    <property type="match status" value="1"/>
</dbReference>
<accession>A0A6J1TMS9</accession>
<dbReference type="InterPro" id="IPR009057">
    <property type="entry name" value="Homeodomain-like_sf"/>
</dbReference>
<dbReference type="SMART" id="SM00674">
    <property type="entry name" value="CENPB"/>
    <property type="match status" value="2"/>
</dbReference>
<dbReference type="PANTHER" id="PTHR19303">
    <property type="entry name" value="TRANSPOSON"/>
    <property type="match status" value="1"/>
</dbReference>
<dbReference type="OrthoDB" id="7616131at2759"/>
<dbReference type="Gene3D" id="1.10.10.60">
    <property type="entry name" value="Homeodomain-like"/>
    <property type="match status" value="3"/>
</dbReference>
<feature type="domain" description="HTH CENPB-type" evidence="5">
    <location>
        <begin position="289"/>
        <end position="364"/>
    </location>
</feature>
<dbReference type="AlphaFoldDB" id="A0A6J1TMS9"/>
<proteinExistence type="predicted"/>
<feature type="compositionally biased region" description="Low complexity" evidence="4">
    <location>
        <begin position="407"/>
        <end position="416"/>
    </location>
</feature>
<protein>
    <submittedName>
        <fullName evidence="7">Uncharacterized protein LOC113216605</fullName>
    </submittedName>
</protein>
<dbReference type="GO" id="GO:0005634">
    <property type="term" value="C:nucleus"/>
    <property type="evidence" value="ECO:0007669"/>
    <property type="project" value="UniProtKB-SubCell"/>
</dbReference>
<dbReference type="SUPFAM" id="SSF46689">
    <property type="entry name" value="Homeodomain-like"/>
    <property type="match status" value="3"/>
</dbReference>
<dbReference type="GO" id="GO:0003677">
    <property type="term" value="F:DNA binding"/>
    <property type="evidence" value="ECO:0007669"/>
    <property type="project" value="UniProtKB-KW"/>
</dbReference>
<dbReference type="Proteomes" id="UP000504606">
    <property type="component" value="Unplaced"/>
</dbReference>
<keyword evidence="6" id="KW-1185">Reference proteome</keyword>
<dbReference type="GeneID" id="113216605"/>
<evidence type="ECO:0000256" key="4">
    <source>
        <dbReference type="SAM" id="MobiDB-lite"/>
    </source>
</evidence>
<keyword evidence="2" id="KW-0238">DNA-binding</keyword>
<comment type="subcellular location">
    <subcellularLocation>
        <location evidence="1">Nucleus</location>
    </subcellularLocation>
</comment>
<evidence type="ECO:0000313" key="7">
    <source>
        <dbReference type="RefSeq" id="XP_026292131.1"/>
    </source>
</evidence>
<dbReference type="KEGG" id="foc:113216605"/>
<dbReference type="InterPro" id="IPR007889">
    <property type="entry name" value="HTH_Psq"/>
</dbReference>
<sequence length="606" mass="70432">MTPTPMITPSGVKRRRPLSIQQKIHIIDLLNEGASLLSVSKQFELHPQHVRKILLNSVSYRAKFNMLPNKSSTRIKKTQWFKLEQELYNWCLEKQALREQFSDKTILAQAVEMSAAMPGLPPFRASRGWLTKFKRRYLIPSLREQRNTLRTLNEAKVPKQAEEEKIEDEVIEDEVIEEEKVEEENIEENANVSRRRTQIVYDWERCRDNEAEGFPFRVMSPVPSTPTPEKKRKTLSLEQKISIADLLDRGENVEDVAEKFDVRQGYVRKIQMNAAVLREKYRNKSPDKSRSTMKESKWAELEKKLYVWWLEEHASGKYITNARMKAQALKIHAAMGDSRPRRPFTAHKEWLRKFKLRYQVPPRNQQTEEEDPEVSVQREGESWWGGKHTPIVYDPRYRGDKPASRPASGREASSSAHRAEEAGGGTPPAGSAISRGQQGLTPSKEDMELEERLNELIRRNNIIERVACDQDMTLAARYDEAHDSSMCTDTACLQYCVLESSRVSLSPKHDRGALELVKQKLDELERKIFSVEFALDAKIFNDSQKEESIKQQEENNPPEVVVCEDKQELLAASFRRVRRWTKKQDRSTYLQFKPIYKLFKNKGQNE</sequence>
<feature type="domain" description="HTH CENPB-type" evidence="5">
    <location>
        <begin position="71"/>
        <end position="143"/>
    </location>
</feature>
<evidence type="ECO:0000256" key="3">
    <source>
        <dbReference type="ARBA" id="ARBA00023242"/>
    </source>
</evidence>
<dbReference type="PROSITE" id="PS51253">
    <property type="entry name" value="HTH_CENPB"/>
    <property type="match status" value="2"/>
</dbReference>
<evidence type="ECO:0000256" key="2">
    <source>
        <dbReference type="ARBA" id="ARBA00023125"/>
    </source>
</evidence>
<dbReference type="InterPro" id="IPR006600">
    <property type="entry name" value="HTH_CenpB_DNA-bd_dom"/>
</dbReference>
<organism evidence="6 7">
    <name type="scientific">Frankliniella occidentalis</name>
    <name type="common">Western flower thrips</name>
    <name type="synonym">Euthrips occidentalis</name>
    <dbReference type="NCBI Taxonomy" id="133901"/>
    <lineage>
        <taxon>Eukaryota</taxon>
        <taxon>Metazoa</taxon>
        <taxon>Ecdysozoa</taxon>
        <taxon>Arthropoda</taxon>
        <taxon>Hexapoda</taxon>
        <taxon>Insecta</taxon>
        <taxon>Pterygota</taxon>
        <taxon>Neoptera</taxon>
        <taxon>Paraneoptera</taxon>
        <taxon>Thysanoptera</taxon>
        <taxon>Terebrantia</taxon>
        <taxon>Thripoidea</taxon>
        <taxon>Thripidae</taxon>
        <taxon>Frankliniella</taxon>
    </lineage>
</organism>
<keyword evidence="3" id="KW-0539">Nucleus</keyword>
<evidence type="ECO:0000259" key="5">
    <source>
        <dbReference type="PROSITE" id="PS51253"/>
    </source>
</evidence>
<reference evidence="7" key="1">
    <citation type="submission" date="2025-08" db="UniProtKB">
        <authorList>
            <consortium name="RefSeq"/>
        </authorList>
    </citation>
    <scope>IDENTIFICATION</scope>
    <source>
        <tissue evidence="7">Whole organism</tissue>
    </source>
</reference>
<evidence type="ECO:0000313" key="6">
    <source>
        <dbReference type="Proteomes" id="UP000504606"/>
    </source>
</evidence>
<feature type="region of interest" description="Disordered" evidence="4">
    <location>
        <begin position="361"/>
        <end position="446"/>
    </location>
</feature>
<dbReference type="Pfam" id="PF03221">
    <property type="entry name" value="HTH_Tnp_Tc5"/>
    <property type="match status" value="2"/>
</dbReference>
<dbReference type="InterPro" id="IPR050863">
    <property type="entry name" value="CenT-Element_Derived"/>
</dbReference>
<dbReference type="RefSeq" id="XP_026292131.1">
    <property type="nucleotide sequence ID" value="XM_026436346.2"/>
</dbReference>
<dbReference type="Pfam" id="PF04218">
    <property type="entry name" value="CENP-B_N"/>
    <property type="match status" value="1"/>
</dbReference>
<gene>
    <name evidence="7" type="primary">LOC113216605</name>
</gene>
<evidence type="ECO:0000256" key="1">
    <source>
        <dbReference type="ARBA" id="ARBA00004123"/>
    </source>
</evidence>
<name>A0A6J1TMS9_FRAOC</name>